<evidence type="ECO:0000313" key="1">
    <source>
        <dbReference type="EMBL" id="CAD7237861.1"/>
    </source>
</evidence>
<sequence length="188" mass="20822">MRKRDSSAARDQTELVVIHSVACDILVHLADAFASCQEDFVLNVSAEDILEDQESLPPWFSSLVLCTLVSPFAMISKSVQTLSFLFSRTSPSSPFLSTLLMKRFLDKTVLLQTLVDELWDHLSSLNASVDALDSAKLILLLQSSLAEASSRDQLPRRPLVDSKRSSIHSLSSLSSLVEKRLCQRISTV</sequence>
<accession>A0A7R8ZZT9</accession>
<dbReference type="OrthoDB" id="297643at2759"/>
<proteinExistence type="predicted"/>
<organism evidence="1">
    <name type="scientific">Cyprideis torosa</name>
    <dbReference type="NCBI Taxonomy" id="163714"/>
    <lineage>
        <taxon>Eukaryota</taxon>
        <taxon>Metazoa</taxon>
        <taxon>Ecdysozoa</taxon>
        <taxon>Arthropoda</taxon>
        <taxon>Crustacea</taxon>
        <taxon>Oligostraca</taxon>
        <taxon>Ostracoda</taxon>
        <taxon>Podocopa</taxon>
        <taxon>Podocopida</taxon>
        <taxon>Cytherocopina</taxon>
        <taxon>Cytheroidea</taxon>
        <taxon>Cytherideidae</taxon>
        <taxon>Cyprideis</taxon>
    </lineage>
</organism>
<dbReference type="AlphaFoldDB" id="A0A7R8ZZT9"/>
<name>A0A7R8ZZT9_9CRUS</name>
<protein>
    <submittedName>
        <fullName evidence="1">Uncharacterized protein</fullName>
    </submittedName>
</protein>
<reference evidence="1" key="1">
    <citation type="submission" date="2020-11" db="EMBL/GenBank/DDBJ databases">
        <authorList>
            <person name="Tran Van P."/>
        </authorList>
    </citation>
    <scope>NUCLEOTIDE SEQUENCE</scope>
</reference>
<dbReference type="EMBL" id="OB692863">
    <property type="protein sequence ID" value="CAD7237861.1"/>
    <property type="molecule type" value="Genomic_DNA"/>
</dbReference>
<gene>
    <name evidence="1" type="ORF">CTOB1V02_LOCUS15676</name>
</gene>
<feature type="non-terminal residue" evidence="1">
    <location>
        <position position="1"/>
    </location>
</feature>